<keyword evidence="2" id="KW-1185">Reference proteome</keyword>
<gene>
    <name evidence="1" type="ORF">HPB47_023088</name>
</gene>
<comment type="caution">
    <text evidence="1">The sequence shown here is derived from an EMBL/GenBank/DDBJ whole genome shotgun (WGS) entry which is preliminary data.</text>
</comment>
<evidence type="ECO:0000313" key="2">
    <source>
        <dbReference type="Proteomes" id="UP000805193"/>
    </source>
</evidence>
<reference evidence="1 2" key="1">
    <citation type="journal article" date="2020" name="Cell">
        <title>Large-Scale Comparative Analyses of Tick Genomes Elucidate Their Genetic Diversity and Vector Capacities.</title>
        <authorList>
            <consortium name="Tick Genome and Microbiome Consortium (TIGMIC)"/>
            <person name="Jia N."/>
            <person name="Wang J."/>
            <person name="Shi W."/>
            <person name="Du L."/>
            <person name="Sun Y."/>
            <person name="Zhan W."/>
            <person name="Jiang J.F."/>
            <person name="Wang Q."/>
            <person name="Zhang B."/>
            <person name="Ji P."/>
            <person name="Bell-Sakyi L."/>
            <person name="Cui X.M."/>
            <person name="Yuan T.T."/>
            <person name="Jiang B.G."/>
            <person name="Yang W.F."/>
            <person name="Lam T.T."/>
            <person name="Chang Q.C."/>
            <person name="Ding S.J."/>
            <person name="Wang X.J."/>
            <person name="Zhu J.G."/>
            <person name="Ruan X.D."/>
            <person name="Zhao L."/>
            <person name="Wei J.T."/>
            <person name="Ye R.Z."/>
            <person name="Que T.C."/>
            <person name="Du C.H."/>
            <person name="Zhou Y.H."/>
            <person name="Cheng J.X."/>
            <person name="Dai P.F."/>
            <person name="Guo W.B."/>
            <person name="Han X.H."/>
            <person name="Huang E.J."/>
            <person name="Li L.F."/>
            <person name="Wei W."/>
            <person name="Gao Y.C."/>
            <person name="Liu J.Z."/>
            <person name="Shao H.Z."/>
            <person name="Wang X."/>
            <person name="Wang C.C."/>
            <person name="Yang T.C."/>
            <person name="Huo Q.B."/>
            <person name="Li W."/>
            <person name="Chen H.Y."/>
            <person name="Chen S.E."/>
            <person name="Zhou L.G."/>
            <person name="Ni X.B."/>
            <person name="Tian J.H."/>
            <person name="Sheng Y."/>
            <person name="Liu T."/>
            <person name="Pan Y.S."/>
            <person name="Xia L.Y."/>
            <person name="Li J."/>
            <person name="Zhao F."/>
            <person name="Cao W.C."/>
        </authorList>
    </citation>
    <scope>NUCLEOTIDE SEQUENCE [LARGE SCALE GENOMIC DNA]</scope>
    <source>
        <strain evidence="1">Iper-2018</strain>
    </source>
</reference>
<sequence length="82" mass="9430">MHDPLLAVERAVVEAVSRFNQGMVKTSKAVAEQLGYSTGSCLTRRNLEKDKQRLRKADKAHTKSEKVKKIAKRHEFDRTQDY</sequence>
<accession>A0AC60QA80</accession>
<dbReference type="EMBL" id="JABSTQ010009362">
    <property type="protein sequence ID" value="KAG0430004.1"/>
    <property type="molecule type" value="Genomic_DNA"/>
</dbReference>
<dbReference type="Proteomes" id="UP000805193">
    <property type="component" value="Unassembled WGS sequence"/>
</dbReference>
<evidence type="ECO:0000313" key="1">
    <source>
        <dbReference type="EMBL" id="KAG0430004.1"/>
    </source>
</evidence>
<proteinExistence type="predicted"/>
<name>A0AC60QA80_IXOPE</name>
<protein>
    <submittedName>
        <fullName evidence="1">Uncharacterized protein</fullName>
    </submittedName>
</protein>
<organism evidence="1 2">
    <name type="scientific">Ixodes persulcatus</name>
    <name type="common">Taiga tick</name>
    <dbReference type="NCBI Taxonomy" id="34615"/>
    <lineage>
        <taxon>Eukaryota</taxon>
        <taxon>Metazoa</taxon>
        <taxon>Ecdysozoa</taxon>
        <taxon>Arthropoda</taxon>
        <taxon>Chelicerata</taxon>
        <taxon>Arachnida</taxon>
        <taxon>Acari</taxon>
        <taxon>Parasitiformes</taxon>
        <taxon>Ixodida</taxon>
        <taxon>Ixodoidea</taxon>
        <taxon>Ixodidae</taxon>
        <taxon>Ixodinae</taxon>
        <taxon>Ixodes</taxon>
    </lineage>
</organism>